<dbReference type="UCSC" id="F13H8.8">
    <property type="organism name" value="c. elegans"/>
</dbReference>
<feature type="compositionally biased region" description="Basic and acidic residues" evidence="1">
    <location>
        <begin position="140"/>
        <end position="153"/>
    </location>
</feature>
<dbReference type="RefSeq" id="NP_495255.2">
    <property type="nucleotide sequence ID" value="NM_062854.2"/>
</dbReference>
<feature type="compositionally biased region" description="Basic residues" evidence="1">
    <location>
        <begin position="40"/>
        <end position="53"/>
    </location>
</feature>
<feature type="region of interest" description="Disordered" evidence="1">
    <location>
        <begin position="1"/>
        <end position="251"/>
    </location>
</feature>
<evidence type="ECO:0000313" key="3">
    <source>
        <dbReference type="Proteomes" id="UP000001940"/>
    </source>
</evidence>
<dbReference type="CTD" id="184439"/>
<feature type="compositionally biased region" description="Basic residues" evidence="1">
    <location>
        <begin position="154"/>
        <end position="169"/>
    </location>
</feature>
<feature type="compositionally biased region" description="Basic and acidic residues" evidence="1">
    <location>
        <begin position="54"/>
        <end position="63"/>
    </location>
</feature>
<keyword evidence="3" id="KW-1185">Reference proteome</keyword>
<dbReference type="GeneID" id="184439"/>
<dbReference type="InParanoid" id="Q19432"/>
<dbReference type="PANTHER" id="PTHR21720">
    <property type="entry name" value="DUF5523 DOMAIN-CONTAINING PROTEIN-RELATED-RELATED"/>
    <property type="match status" value="1"/>
</dbReference>
<evidence type="ECO:0000313" key="4">
    <source>
        <dbReference type="WormBase" id="F13H8.8"/>
    </source>
</evidence>
<sequence>MDQNINDQNRKRSANLSLEDNREPKDKSKRELPPILRPKFEKRRRRRRLRKRTSRDSASRDDMESIETLLTAIPPDEGSENRDEEKPQSCETAEEVPAEQSNHPKEREIEEPACRISDIRIEVPQPPPLMKKSDKKRKMRDSMESLDEGEKLKRNSSRRKKNGRRKKSDVRKAQQGSDERKKHKKQNSKNLSKEQIRSLVASPAANVDKTLENFASKKGKRLSVVKSAESAKKTPTVDSTKKPPPSPKKAINSFFKNIYDKTRSWMRKSDDVAQPTKEMLCKPCVLPEYDVNNAADFLPDPHQIFNEDEWKLRMKNLKCEREDIFINNRPFWINRTKEDVIPKCKLIAHSGLVTEYTLNASNFMKEVPRRSFYDPRRDPMEKFMAVDKVIGVDPSDVGKEKELKRIVSNTFYGTCSVHAYRRSEVGKKKVDDFEMKISTAEEKKLSCEAPKVSFQLADKSLQLNVYNRKERPNTGDSRKFTKIDYSETEHVKKRAPKQKQLAVVVVSPLPAQKHPIENKI</sequence>
<accession>Q19432</accession>
<proteinExistence type="predicted"/>
<dbReference type="PaxDb" id="6239-F13H8.8"/>
<dbReference type="Proteomes" id="UP000001940">
    <property type="component" value="Chromosome II"/>
</dbReference>
<protein>
    <submittedName>
        <fullName evidence="2">SET domain-containing protein</fullName>
    </submittedName>
</protein>
<dbReference type="HOGENOM" id="CLU_524020_0_0_1"/>
<gene>
    <name evidence="2" type="ORF">CELE_F13H8.8</name>
    <name evidence="2 4" type="ORF">F13H8.8</name>
</gene>
<evidence type="ECO:0000313" key="2">
    <source>
        <dbReference type="EMBL" id="CCD66049.1"/>
    </source>
</evidence>
<dbReference type="OrthoDB" id="5875242at2759"/>
<dbReference type="eggNOG" id="ENOG502TFEA">
    <property type="taxonomic scope" value="Eukaryota"/>
</dbReference>
<dbReference type="WormBase" id="F13H8.8">
    <property type="protein sequence ID" value="CE35477"/>
    <property type="gene ID" value="WBGene00017441"/>
</dbReference>
<reference evidence="2 3" key="1">
    <citation type="journal article" date="1998" name="Science">
        <title>Genome sequence of the nematode C. elegans: a platform for investigating biology.</title>
        <authorList>
            <consortium name="The C. elegans sequencing consortium"/>
            <person name="Sulson J.E."/>
            <person name="Waterston R."/>
        </authorList>
    </citation>
    <scope>NUCLEOTIDE SEQUENCE [LARGE SCALE GENOMIC DNA]</scope>
    <source>
        <strain evidence="2 3">Bristol N2</strain>
    </source>
</reference>
<organism evidence="2 3">
    <name type="scientific">Caenorhabditis elegans</name>
    <dbReference type="NCBI Taxonomy" id="6239"/>
    <lineage>
        <taxon>Eukaryota</taxon>
        <taxon>Metazoa</taxon>
        <taxon>Ecdysozoa</taxon>
        <taxon>Nematoda</taxon>
        <taxon>Chromadorea</taxon>
        <taxon>Rhabditida</taxon>
        <taxon>Rhabditina</taxon>
        <taxon>Rhabditomorpha</taxon>
        <taxon>Rhabditoidea</taxon>
        <taxon>Rhabditidae</taxon>
        <taxon>Peloderinae</taxon>
        <taxon>Caenorhabditis</taxon>
    </lineage>
</organism>
<name>Q19432_CAEEL</name>
<dbReference type="OMA" id="INNRPFW"/>
<dbReference type="AlphaFoldDB" id="Q19432"/>
<dbReference type="EMBL" id="BX284602">
    <property type="protein sequence ID" value="CCD66049.1"/>
    <property type="molecule type" value="Genomic_DNA"/>
</dbReference>
<dbReference type="KEGG" id="cel:CELE_F13H8.8"/>
<feature type="compositionally biased region" description="Basic and acidic residues" evidence="1">
    <location>
        <begin position="19"/>
        <end position="32"/>
    </location>
</feature>
<feature type="compositionally biased region" description="Basic and acidic residues" evidence="1">
    <location>
        <begin position="102"/>
        <end position="121"/>
    </location>
</feature>
<dbReference type="FunCoup" id="Q19432">
    <property type="interactions" value="818"/>
</dbReference>
<feature type="compositionally biased region" description="Basic and acidic residues" evidence="1">
    <location>
        <begin position="79"/>
        <end position="88"/>
    </location>
</feature>
<dbReference type="PANTHER" id="PTHR21720:SF4">
    <property type="entry name" value="SET DOMAIN-CONTAINING PROTEIN"/>
    <property type="match status" value="1"/>
</dbReference>
<dbReference type="PIR" id="T16063">
    <property type="entry name" value="T16063"/>
</dbReference>
<dbReference type="Bgee" id="WBGene00017441">
    <property type="expression patterns" value="Expressed in adult organism and 2 other cell types or tissues"/>
</dbReference>
<dbReference type="AGR" id="WB:WBGene00017441"/>
<evidence type="ECO:0000256" key="1">
    <source>
        <dbReference type="SAM" id="MobiDB-lite"/>
    </source>
</evidence>